<dbReference type="Gene3D" id="3.90.245.10">
    <property type="entry name" value="Ribonucleoside hydrolase-like"/>
    <property type="match status" value="1"/>
</dbReference>
<feature type="transmembrane region" description="Helical" evidence="2">
    <location>
        <begin position="60"/>
        <end position="88"/>
    </location>
</feature>
<feature type="domain" description="Cellulose-binding Sde182 nucleoside hydrolase-like" evidence="3">
    <location>
        <begin position="97"/>
        <end position="390"/>
    </location>
</feature>
<dbReference type="AlphaFoldDB" id="A0A1M6IS89"/>
<keyword evidence="2" id="KW-1133">Transmembrane helix</keyword>
<gene>
    <name evidence="5" type="ORF">SAMN04488513_10496</name>
</gene>
<dbReference type="Pfam" id="PF21027">
    <property type="entry name" value="Sde0182_C"/>
    <property type="match status" value="1"/>
</dbReference>
<evidence type="ECO:0000256" key="1">
    <source>
        <dbReference type="SAM" id="MobiDB-lite"/>
    </source>
</evidence>
<dbReference type="Gene3D" id="2.60.40.10">
    <property type="entry name" value="Immunoglobulins"/>
    <property type="match status" value="1"/>
</dbReference>
<dbReference type="InterPro" id="IPR036452">
    <property type="entry name" value="Ribo_hydro-like"/>
</dbReference>
<feature type="domain" description="Cellulose-binding Sde182 C-terminal" evidence="4">
    <location>
        <begin position="471"/>
        <end position="549"/>
    </location>
</feature>
<dbReference type="InterPro" id="IPR011483">
    <property type="entry name" value="Sde182_NH-like"/>
</dbReference>
<evidence type="ECO:0000313" key="6">
    <source>
        <dbReference type="Proteomes" id="UP000184543"/>
    </source>
</evidence>
<keyword evidence="2" id="KW-0812">Transmembrane</keyword>
<evidence type="ECO:0008006" key="7">
    <source>
        <dbReference type="Google" id="ProtNLM"/>
    </source>
</evidence>
<evidence type="ECO:0000259" key="4">
    <source>
        <dbReference type="Pfam" id="PF21027"/>
    </source>
</evidence>
<evidence type="ECO:0000256" key="2">
    <source>
        <dbReference type="SAM" id="Phobius"/>
    </source>
</evidence>
<dbReference type="Proteomes" id="UP000184543">
    <property type="component" value="Unassembled WGS sequence"/>
</dbReference>
<dbReference type="Pfam" id="PF07632">
    <property type="entry name" value="Sde182_NH-like"/>
    <property type="match status" value="1"/>
</dbReference>
<protein>
    <recommendedName>
        <fullName evidence="7">DUF1593 domain-containing protein</fullName>
    </recommendedName>
</protein>
<feature type="region of interest" description="Disordered" evidence="1">
    <location>
        <begin position="342"/>
        <end position="363"/>
    </location>
</feature>
<dbReference type="STRING" id="192903.SAMN04488513_10496"/>
<dbReference type="EMBL" id="FQYU01000004">
    <property type="protein sequence ID" value="SHJ37179.1"/>
    <property type="molecule type" value="Genomic_DNA"/>
</dbReference>
<proteinExistence type="predicted"/>
<evidence type="ECO:0000313" key="5">
    <source>
        <dbReference type="EMBL" id="SHJ37179.1"/>
    </source>
</evidence>
<keyword evidence="6" id="KW-1185">Reference proteome</keyword>
<dbReference type="GO" id="GO:0016799">
    <property type="term" value="F:hydrolase activity, hydrolyzing N-glycosyl compounds"/>
    <property type="evidence" value="ECO:0007669"/>
    <property type="project" value="InterPro"/>
</dbReference>
<accession>A0A1M6IS89</accession>
<keyword evidence="2" id="KW-0472">Membrane</keyword>
<reference evidence="6" key="1">
    <citation type="submission" date="2016-11" db="EMBL/GenBank/DDBJ databases">
        <authorList>
            <person name="Varghese N."/>
            <person name="Submissions S."/>
        </authorList>
    </citation>
    <scope>NUCLEOTIDE SEQUENCE [LARGE SCALE GENOMIC DNA]</scope>
    <source>
        <strain evidence="6">DSM 19858</strain>
    </source>
</reference>
<sequence>MTRYIIFFSQSHQDHRIAIYKNKTNGYGQKGPGIRVKSTRPGLRNGIKGVSSLKLGIAPIVILMVMSSTVIMRSLLTLALALLLNMALAAQGNKKPRLLVLTDIGGDPDDQQSLVRLLVYANAFRIEGIIATSDNIPRKGYNHRIRTDIVHEVIDAYGKVRNNLLLHDPNYPTAESLKGVVKGGEVDRGAENLEPGKVTDGSRHIVQTVDASNEPLYVAIWGGAHDLAQALLDVKSTRTRKRTDRFVDKLRVFAISDQDGLNGIHPKGTGQWIRENFPRIRYVESGPLTSHIMDAGFRGMYQNDSRGGDRPLPLVRPGIEQLNDEKWIGENINAWGPLGELYPSDTHQNPGSPRNGKGVKEGDTPSWFFVYPNGLNNPERPEWGGWGGRYRKQAQTYYVDAEDDHWSGTDDTGVRRKWTVARWREAYQNDFAARMQWNLLPYTEANHNPVAIVENDDGKDMVRLRARPGSTIEIDVGKSYDPDGDELGFYWWQYTEISVSKVDIEHVDQSSTRVKIPPQCPKGDVHLVVEVKDMGSPNLVSYRRVVIQVR</sequence>
<dbReference type="SUPFAM" id="SSF53590">
    <property type="entry name" value="Nucleoside hydrolase"/>
    <property type="match status" value="1"/>
</dbReference>
<dbReference type="InterPro" id="IPR013783">
    <property type="entry name" value="Ig-like_fold"/>
</dbReference>
<organism evidence="5 6">
    <name type="scientific">Pseudozobellia thermophila</name>
    <dbReference type="NCBI Taxonomy" id="192903"/>
    <lineage>
        <taxon>Bacteria</taxon>
        <taxon>Pseudomonadati</taxon>
        <taxon>Bacteroidota</taxon>
        <taxon>Flavobacteriia</taxon>
        <taxon>Flavobacteriales</taxon>
        <taxon>Flavobacteriaceae</taxon>
        <taxon>Pseudozobellia</taxon>
    </lineage>
</organism>
<dbReference type="InterPro" id="IPR048527">
    <property type="entry name" value="Sde182_C"/>
</dbReference>
<name>A0A1M6IS89_9FLAO</name>
<evidence type="ECO:0000259" key="3">
    <source>
        <dbReference type="Pfam" id="PF07632"/>
    </source>
</evidence>